<name>X0TED0_9ZZZZ</name>
<protein>
    <submittedName>
        <fullName evidence="1">Uncharacterized protein</fullName>
    </submittedName>
</protein>
<dbReference type="EMBL" id="BARS01016892">
    <property type="protein sequence ID" value="GAF91898.1"/>
    <property type="molecule type" value="Genomic_DNA"/>
</dbReference>
<dbReference type="AlphaFoldDB" id="X0TED0"/>
<organism evidence="1">
    <name type="scientific">marine sediment metagenome</name>
    <dbReference type="NCBI Taxonomy" id="412755"/>
    <lineage>
        <taxon>unclassified sequences</taxon>
        <taxon>metagenomes</taxon>
        <taxon>ecological metagenomes</taxon>
    </lineage>
</organism>
<sequence length="68" mass="7562">MHTFQGTQGTVFNYNSDMSGDVVIIGGSDVSKKFELPVFDILEFAAKFIRNQQIAKLEQMGVHELLGL</sequence>
<gene>
    <name evidence="1" type="ORF">S01H1_27704</name>
</gene>
<evidence type="ECO:0000313" key="1">
    <source>
        <dbReference type="EMBL" id="GAF91898.1"/>
    </source>
</evidence>
<reference evidence="1" key="1">
    <citation type="journal article" date="2014" name="Front. Microbiol.">
        <title>High frequency of phylogenetically diverse reductive dehalogenase-homologous genes in deep subseafloor sedimentary metagenomes.</title>
        <authorList>
            <person name="Kawai M."/>
            <person name="Futagami T."/>
            <person name="Toyoda A."/>
            <person name="Takaki Y."/>
            <person name="Nishi S."/>
            <person name="Hori S."/>
            <person name="Arai W."/>
            <person name="Tsubouchi T."/>
            <person name="Morono Y."/>
            <person name="Uchiyama I."/>
            <person name="Ito T."/>
            <person name="Fujiyama A."/>
            <person name="Inagaki F."/>
            <person name="Takami H."/>
        </authorList>
    </citation>
    <scope>NUCLEOTIDE SEQUENCE</scope>
    <source>
        <strain evidence="1">Expedition CK06-06</strain>
    </source>
</reference>
<comment type="caution">
    <text evidence="1">The sequence shown here is derived from an EMBL/GenBank/DDBJ whole genome shotgun (WGS) entry which is preliminary data.</text>
</comment>
<accession>X0TED0</accession>
<proteinExistence type="predicted"/>